<dbReference type="InterPro" id="IPR057566">
    <property type="entry name" value="TPR_TTI1_N"/>
</dbReference>
<sequence>METQRQETFSKLRPACVALSSTALEFRTHHGNPAEVQRTLNDLYSVLEPLGAKEALDAKLAEYVFFPLSQVFNETQTLPQRCLEAAVKCVTVLVAKGWRHSLAPQMGKQLLILLTMLVGGTPAQNREQAGSKAESEELSSACFDCMNAVFRVLDGPVAEQLIFNEIGTATILDQTIYLLLEGITDGPSNTVQIAAMSALHSLCARVTDRVVLASVMPRVVSTLTKILKPTTKSRRGFRLLEASLRLLTELLRTVLNDKAVYTRQPKPEKSQSSDRIVLDESWLKATTGQIKLALANVIQIRRHERDEVQKALLELCLTVIEQCSKSLKDSSPLLIETVVILSDVDANHVQNDAYSALLRICTEKAEVVAILKDLLQTWTMSFQRTMQGNDETAKNRAIKQISTAFQVLSHVQASSRILENNLASGLCDSVETMVQSAKSVPQPVNFTVGGNMELAVVERQSALQSFPPVLLDHRSQQQTLTNLTSMIAKINGTQSSETITRLTMNRIHQASGDTIIAPFWLALQFLKPEKRESFEDFLSFDNSTSLLSRVTMVEELYSIALSVLNEPPTTDLRDWRVSALALEAVALQAQELGVEFRSELIEALYPVLQFLASSNSNLQNHAMTCLNIITKSCSYSDTRTMLIENVDYLINSVGLKLNTFDISPYPPQVLLMMVKLTGAGLIPYLDDLVDSIFGIVDMYHGYPKLVELLYSTLAAIVEEGIKEPSLLAITQAGEEHTVNHRKKGYEPISVSQLVQALAHRKERRKRIHDMDIQTDQEHSSHPSRPWTRELDGPPLPEEDESAIEEYINPEDESHEPLPPPKEPDDAEKPLSKPHTLLLHIIKSIPPHLSSPSPFLRRSLLVLLTQALPVLSKNETSFLPLINEIWPSVSARIASTSSTVLDLTTPPTSTDIISRTDLKRQDEEDIKEETFVTSAACSAVASFCEHAGDFMASRVEAEYPRWRRLYLSVWSKVRGDAEKTHQRRRQAPKKSPPTTTTTTTQLILANPDLTLSTSTSRSFTPHHTLWRALLGLFINVLAHVRLPLSVGDEICEFIGLWIVMYAGPGYYAYYYSSQKTSLPKEDAQVVEDAMRAMEAWNRDLTWYIFQRECAMQKGDVRRLPEELEKFNSIRGLGEACKFVSLGFA</sequence>
<dbReference type="GO" id="GO:0005737">
    <property type="term" value="C:cytoplasm"/>
    <property type="evidence" value="ECO:0007669"/>
    <property type="project" value="TreeGrafter"/>
</dbReference>
<dbReference type="RefSeq" id="XP_046071012.1">
    <property type="nucleotide sequence ID" value="XM_046219379.1"/>
</dbReference>
<evidence type="ECO:0000259" key="2">
    <source>
        <dbReference type="Pfam" id="PF24173"/>
    </source>
</evidence>
<dbReference type="Gene3D" id="1.25.10.10">
    <property type="entry name" value="Leucine-rich Repeat Variant"/>
    <property type="match status" value="2"/>
</dbReference>
<dbReference type="InterPro" id="IPR011989">
    <property type="entry name" value="ARM-like"/>
</dbReference>
<organism evidence="4 5">
    <name type="scientific">Talaromyces proteolyticus</name>
    <dbReference type="NCBI Taxonomy" id="1131652"/>
    <lineage>
        <taxon>Eukaryota</taxon>
        <taxon>Fungi</taxon>
        <taxon>Dikarya</taxon>
        <taxon>Ascomycota</taxon>
        <taxon>Pezizomycotina</taxon>
        <taxon>Eurotiomycetes</taxon>
        <taxon>Eurotiomycetidae</taxon>
        <taxon>Eurotiales</taxon>
        <taxon>Trichocomaceae</taxon>
        <taxon>Talaromyces</taxon>
        <taxon>Talaromyces sect. Bacilispori</taxon>
    </lineage>
</organism>
<proteinExistence type="predicted"/>
<dbReference type="Pfam" id="PF24173">
    <property type="entry name" value="TPR_TTI1_N"/>
    <property type="match status" value="1"/>
</dbReference>
<dbReference type="EMBL" id="JAJTJA010000007">
    <property type="protein sequence ID" value="KAH8696074.1"/>
    <property type="molecule type" value="Genomic_DNA"/>
</dbReference>
<feature type="domain" description="TTI1 C-terminal TPR" evidence="3">
    <location>
        <begin position="801"/>
        <end position="899"/>
    </location>
</feature>
<evidence type="ECO:0000256" key="1">
    <source>
        <dbReference type="SAM" id="MobiDB-lite"/>
    </source>
</evidence>
<feature type="region of interest" description="Disordered" evidence="1">
    <location>
        <begin position="768"/>
        <end position="797"/>
    </location>
</feature>
<reference evidence="4" key="1">
    <citation type="submission" date="2021-12" db="EMBL/GenBank/DDBJ databases">
        <title>Convergent genome expansion in fungi linked to evolution of root-endophyte symbiosis.</title>
        <authorList>
            <consortium name="DOE Joint Genome Institute"/>
            <person name="Ke Y.-H."/>
            <person name="Bonito G."/>
            <person name="Liao H.-L."/>
            <person name="Looney B."/>
            <person name="Rojas-Flechas A."/>
            <person name="Nash J."/>
            <person name="Hameed K."/>
            <person name="Schadt C."/>
            <person name="Martin F."/>
            <person name="Crous P.W."/>
            <person name="Miettinen O."/>
            <person name="Magnuson J.K."/>
            <person name="Labbe J."/>
            <person name="Jacobson D."/>
            <person name="Doktycz M.J."/>
            <person name="Veneault-Fourrey C."/>
            <person name="Kuo A."/>
            <person name="Mondo S."/>
            <person name="Calhoun S."/>
            <person name="Riley R."/>
            <person name="Ohm R."/>
            <person name="LaButti K."/>
            <person name="Andreopoulos B."/>
            <person name="Pangilinan J."/>
            <person name="Nolan M."/>
            <person name="Tritt A."/>
            <person name="Clum A."/>
            <person name="Lipzen A."/>
            <person name="Daum C."/>
            <person name="Barry K."/>
            <person name="Grigoriev I.V."/>
            <person name="Vilgalys R."/>
        </authorList>
    </citation>
    <scope>NUCLEOTIDE SEQUENCE</scope>
    <source>
        <strain evidence="4">PMI_201</strain>
    </source>
</reference>
<dbReference type="InterPro" id="IPR049362">
    <property type="entry name" value="TTI1_rpt"/>
</dbReference>
<feature type="domain" description="TTI1 N-terminal TPR" evidence="2">
    <location>
        <begin position="9"/>
        <end position="344"/>
    </location>
</feature>
<dbReference type="Proteomes" id="UP001201262">
    <property type="component" value="Unassembled WGS sequence"/>
</dbReference>
<dbReference type="InterPro" id="IPR016024">
    <property type="entry name" value="ARM-type_fold"/>
</dbReference>
<protein>
    <submittedName>
        <fullName evidence="4">Armadillo-type protein</fullName>
    </submittedName>
</protein>
<evidence type="ECO:0000259" key="3">
    <source>
        <dbReference type="Pfam" id="PF24181"/>
    </source>
</evidence>
<evidence type="ECO:0000313" key="4">
    <source>
        <dbReference type="EMBL" id="KAH8696074.1"/>
    </source>
</evidence>
<comment type="caution">
    <text evidence="4">The sequence shown here is derived from an EMBL/GenBank/DDBJ whole genome shotgun (WGS) entry which is preliminary data.</text>
</comment>
<feature type="region of interest" description="Disordered" evidence="1">
    <location>
        <begin position="810"/>
        <end position="830"/>
    </location>
</feature>
<dbReference type="InterPro" id="IPR052587">
    <property type="entry name" value="TELO2-interacting_protein_1"/>
</dbReference>
<accession>A0AAD4KU20</accession>
<dbReference type="Pfam" id="PF24181">
    <property type="entry name" value="TPR_TTI1_C"/>
    <property type="match status" value="1"/>
</dbReference>
<dbReference type="SUPFAM" id="SSF48371">
    <property type="entry name" value="ARM repeat"/>
    <property type="match status" value="1"/>
</dbReference>
<feature type="compositionally biased region" description="Basic and acidic residues" evidence="1">
    <location>
        <begin position="821"/>
        <end position="830"/>
    </location>
</feature>
<gene>
    <name evidence="4" type="ORF">BGW36DRAFT_417365</name>
</gene>
<dbReference type="GeneID" id="70249666"/>
<dbReference type="InterPro" id="IPR057567">
    <property type="entry name" value="TPR_TTI1_C"/>
</dbReference>
<keyword evidence="5" id="KW-1185">Reference proteome</keyword>
<dbReference type="PANTHER" id="PTHR18460">
    <property type="entry name" value="TEL2 INTERACTING PROTEIN 1 TTI1 FAMILY MEMBER"/>
    <property type="match status" value="1"/>
</dbReference>
<name>A0AAD4KU20_9EURO</name>
<feature type="region of interest" description="Disordered" evidence="1">
    <location>
        <begin position="976"/>
        <end position="998"/>
    </location>
</feature>
<dbReference type="PANTHER" id="PTHR18460:SF3">
    <property type="entry name" value="TELO2-INTERACTING PROTEIN 1 HOMOLOG"/>
    <property type="match status" value="1"/>
</dbReference>
<dbReference type="Pfam" id="PF21547">
    <property type="entry name" value="TTI1"/>
    <property type="match status" value="1"/>
</dbReference>
<evidence type="ECO:0000313" key="5">
    <source>
        <dbReference type="Proteomes" id="UP001201262"/>
    </source>
</evidence>
<feature type="compositionally biased region" description="Basic and acidic residues" evidence="1">
    <location>
        <begin position="768"/>
        <end position="791"/>
    </location>
</feature>
<dbReference type="AlphaFoldDB" id="A0AAD4KU20"/>